<evidence type="ECO:0000256" key="6">
    <source>
        <dbReference type="ARBA" id="ARBA00022512"/>
    </source>
</evidence>
<evidence type="ECO:0000313" key="25">
    <source>
        <dbReference type="Proteomes" id="UP000541558"/>
    </source>
</evidence>
<comment type="catalytic activity">
    <reaction evidence="21">
        <text>[(1-&gt;4)-N-acetyl-beta-D-glucosaminyl](n) + n H2O = chitosan + n acetate</text>
        <dbReference type="Rhea" id="RHEA:10464"/>
        <dbReference type="Rhea" id="RHEA-COMP:9593"/>
        <dbReference type="Rhea" id="RHEA-COMP:9597"/>
        <dbReference type="ChEBI" id="CHEBI:15377"/>
        <dbReference type="ChEBI" id="CHEBI:17029"/>
        <dbReference type="ChEBI" id="CHEBI:30089"/>
        <dbReference type="ChEBI" id="CHEBI:57704"/>
        <dbReference type="EC" id="3.5.1.41"/>
    </reaction>
    <physiologicalReaction direction="left-to-right" evidence="21">
        <dbReference type="Rhea" id="RHEA:10465"/>
    </physiologicalReaction>
</comment>
<dbReference type="PANTHER" id="PTHR10587">
    <property type="entry name" value="GLYCOSYL TRANSFERASE-RELATED"/>
    <property type="match status" value="1"/>
</dbReference>
<evidence type="ECO:0000256" key="14">
    <source>
        <dbReference type="ARBA" id="ARBA00023180"/>
    </source>
</evidence>
<keyword evidence="12" id="KW-0146">Chitin degradation</keyword>
<dbReference type="AlphaFoldDB" id="A0A8H5C6P4"/>
<comment type="caution">
    <text evidence="24">The sequence shown here is derived from an EMBL/GenBank/DDBJ whole genome shotgun (WGS) entry which is preliminary data.</text>
</comment>
<keyword evidence="13" id="KW-0472">Membrane</keyword>
<evidence type="ECO:0000256" key="16">
    <source>
        <dbReference type="ARBA" id="ARBA00023285"/>
    </source>
</evidence>
<evidence type="ECO:0000256" key="10">
    <source>
        <dbReference type="ARBA" id="ARBA00022729"/>
    </source>
</evidence>
<keyword evidence="25" id="KW-1185">Reference proteome</keyword>
<evidence type="ECO:0000256" key="12">
    <source>
        <dbReference type="ARBA" id="ARBA00023024"/>
    </source>
</evidence>
<dbReference type="Proteomes" id="UP000541558">
    <property type="component" value="Unassembled WGS sequence"/>
</dbReference>
<keyword evidence="10" id="KW-0732">Signal</keyword>
<evidence type="ECO:0000256" key="21">
    <source>
        <dbReference type="ARBA" id="ARBA00048494"/>
    </source>
</evidence>
<keyword evidence="16" id="KW-0170">Cobalt</keyword>
<dbReference type="GO" id="GO:0005886">
    <property type="term" value="C:plasma membrane"/>
    <property type="evidence" value="ECO:0007669"/>
    <property type="project" value="UniProtKB-SubCell"/>
</dbReference>
<dbReference type="PANTHER" id="PTHR10587:SF133">
    <property type="entry name" value="CHITIN DEACETYLASE 1-RELATED"/>
    <property type="match status" value="1"/>
</dbReference>
<evidence type="ECO:0000256" key="13">
    <source>
        <dbReference type="ARBA" id="ARBA00023136"/>
    </source>
</evidence>
<evidence type="ECO:0000256" key="11">
    <source>
        <dbReference type="ARBA" id="ARBA00022801"/>
    </source>
</evidence>
<evidence type="ECO:0000256" key="17">
    <source>
        <dbReference type="ARBA" id="ARBA00023288"/>
    </source>
</evidence>
<dbReference type="GO" id="GO:0000272">
    <property type="term" value="P:polysaccharide catabolic process"/>
    <property type="evidence" value="ECO:0007669"/>
    <property type="project" value="UniProtKB-KW"/>
</dbReference>
<evidence type="ECO:0000256" key="9">
    <source>
        <dbReference type="ARBA" id="ARBA00022723"/>
    </source>
</evidence>
<evidence type="ECO:0000256" key="2">
    <source>
        <dbReference type="ARBA" id="ARBA00004191"/>
    </source>
</evidence>
<proteinExistence type="inferred from homology"/>
<evidence type="ECO:0000256" key="8">
    <source>
        <dbReference type="ARBA" id="ARBA00022622"/>
    </source>
</evidence>
<keyword evidence="14" id="KW-0325">Glycoprotein</keyword>
<keyword evidence="18" id="KW-0961">Cell wall biogenesis/degradation</keyword>
<dbReference type="InterPro" id="IPR002509">
    <property type="entry name" value="NODB_dom"/>
</dbReference>
<gene>
    <name evidence="24" type="ORF">D9611_006313</name>
</gene>
<dbReference type="FunFam" id="3.20.20.370:FF:000004">
    <property type="entry name" value="Related to Chitin deacetylase"/>
    <property type="match status" value="1"/>
</dbReference>
<evidence type="ECO:0000256" key="1">
    <source>
        <dbReference type="ARBA" id="ARBA00001941"/>
    </source>
</evidence>
<dbReference type="GO" id="GO:0046872">
    <property type="term" value="F:metal ion binding"/>
    <property type="evidence" value="ECO:0007669"/>
    <property type="project" value="UniProtKB-KW"/>
</dbReference>
<comment type="similarity">
    <text evidence="4">Belongs to the polysaccharide deacetylase family.</text>
</comment>
<evidence type="ECO:0000313" key="24">
    <source>
        <dbReference type="EMBL" id="KAF5336126.1"/>
    </source>
</evidence>
<evidence type="ECO:0000256" key="5">
    <source>
        <dbReference type="ARBA" id="ARBA00022475"/>
    </source>
</evidence>
<dbReference type="GO" id="GO:0006032">
    <property type="term" value="P:chitin catabolic process"/>
    <property type="evidence" value="ECO:0007669"/>
    <property type="project" value="UniProtKB-KW"/>
</dbReference>
<keyword evidence="6" id="KW-0134">Cell wall</keyword>
<dbReference type="Gene3D" id="3.20.20.370">
    <property type="entry name" value="Glycoside hydrolase/deacetylase"/>
    <property type="match status" value="1"/>
</dbReference>
<comment type="subcellular location">
    <subcellularLocation>
        <location evidence="3">Cell membrane</location>
        <topology evidence="3">Lipid-anchor</topology>
        <topology evidence="3">GPI-anchor</topology>
    </subcellularLocation>
    <subcellularLocation>
        <location evidence="2">Secreted</location>
        <location evidence="2">Cell wall</location>
    </subcellularLocation>
</comment>
<dbReference type="GO" id="GO:0009272">
    <property type="term" value="P:fungal-type cell wall biogenesis"/>
    <property type="evidence" value="ECO:0007669"/>
    <property type="project" value="UniProtKB-ARBA"/>
</dbReference>
<comment type="cofactor">
    <cofactor evidence="1">
        <name>Co(2+)</name>
        <dbReference type="ChEBI" id="CHEBI:48828"/>
    </cofactor>
</comment>
<keyword evidence="5" id="KW-1003">Cell membrane</keyword>
<reference evidence="24 25" key="1">
    <citation type="journal article" date="2020" name="ISME J.">
        <title>Uncovering the hidden diversity of litter-decomposition mechanisms in mushroom-forming fungi.</title>
        <authorList>
            <person name="Floudas D."/>
            <person name="Bentzer J."/>
            <person name="Ahren D."/>
            <person name="Johansson T."/>
            <person name="Persson P."/>
            <person name="Tunlid A."/>
        </authorList>
    </citation>
    <scope>NUCLEOTIDE SEQUENCE [LARGE SCALE GENOMIC DNA]</scope>
    <source>
        <strain evidence="24 25">CBS 175.51</strain>
    </source>
</reference>
<evidence type="ECO:0000256" key="3">
    <source>
        <dbReference type="ARBA" id="ARBA00004609"/>
    </source>
</evidence>
<dbReference type="InterPro" id="IPR011330">
    <property type="entry name" value="Glyco_hydro/deAcase_b/a-brl"/>
</dbReference>
<sequence length="531" mass="55578">MVGPIPFFFPRFLSFSPVLPSPLSLIMKFQVLALFAALAVANADHVHPHLNRRQDTTSSSSSTTSSTTSTSSTSSTSDSASSPAAGTSTTSTVAPAGTTTTTSSGAPVPPGSSTSSTSIPPMTTTAAAAGTAIPPLSEISSAMATRTALLPTNTYTAGAKPSFAGAPGLPTPFVFSAAEWPTWDRVPPTDSTEVQAWMKELDGHDIPDLTPTVDGSCGGDPAAAAAAADRGWWTCGGHTRSTDIVACPDKLTWGVSFDDGPSPFTQYLINYLEEKQLSATFFVVGSRVVERPTILVEEYMKGHEISVHTWSHRPLTSLTTEQVVAELGWTRKAIKKVLGVTPTTMRPPFGDIDDRVRAISLAMGMIPIMWSRTPVGGVFDTNDWRVAAGYVKGPESFQTFQNILGNATQMDTGFIVLQHDLYEATVDLGVGYTIPYALDFTPKLNLVPIGQCVKKPTSDLYLESNTNTTFPPKIDKGVDTDGDGTVDTKSGDGGSTAASSGKNGAGSTVDVAFAFGSSLFAVVAAVAAGLI</sequence>
<dbReference type="OrthoDB" id="407355at2759"/>
<feature type="compositionally biased region" description="Low complexity" evidence="22">
    <location>
        <begin position="56"/>
        <end position="122"/>
    </location>
</feature>
<evidence type="ECO:0000256" key="18">
    <source>
        <dbReference type="ARBA" id="ARBA00023316"/>
    </source>
</evidence>
<keyword evidence="15" id="KW-0119">Carbohydrate metabolism</keyword>
<keyword evidence="7" id="KW-0964">Secreted</keyword>
<evidence type="ECO:0000256" key="15">
    <source>
        <dbReference type="ARBA" id="ARBA00023277"/>
    </source>
</evidence>
<dbReference type="GO" id="GO:0004099">
    <property type="term" value="F:chitin deacetylase activity"/>
    <property type="evidence" value="ECO:0007669"/>
    <property type="project" value="UniProtKB-EC"/>
</dbReference>
<evidence type="ECO:0000256" key="4">
    <source>
        <dbReference type="ARBA" id="ARBA00010973"/>
    </source>
</evidence>
<dbReference type="SUPFAM" id="SSF88713">
    <property type="entry name" value="Glycoside hydrolase/deacetylase"/>
    <property type="match status" value="1"/>
</dbReference>
<feature type="region of interest" description="Disordered" evidence="22">
    <location>
        <begin position="472"/>
        <end position="504"/>
    </location>
</feature>
<dbReference type="GO" id="GO:0098552">
    <property type="term" value="C:side of membrane"/>
    <property type="evidence" value="ECO:0007669"/>
    <property type="project" value="UniProtKB-KW"/>
</dbReference>
<accession>A0A8H5C6P4</accession>
<evidence type="ECO:0000256" key="20">
    <source>
        <dbReference type="ARBA" id="ARBA00024056"/>
    </source>
</evidence>
<keyword evidence="8" id="KW-0336">GPI-anchor</keyword>
<keyword evidence="9" id="KW-0479">Metal-binding</keyword>
<name>A0A8H5C6P4_9AGAR</name>
<keyword evidence="17" id="KW-0449">Lipoprotein</keyword>
<dbReference type="EMBL" id="JAACJK010000059">
    <property type="protein sequence ID" value="KAF5336126.1"/>
    <property type="molecule type" value="Genomic_DNA"/>
</dbReference>
<evidence type="ECO:0000259" key="23">
    <source>
        <dbReference type="PROSITE" id="PS51677"/>
    </source>
</evidence>
<feature type="domain" description="NodB homology" evidence="23">
    <location>
        <begin position="251"/>
        <end position="454"/>
    </location>
</feature>
<evidence type="ECO:0000256" key="7">
    <source>
        <dbReference type="ARBA" id="ARBA00022525"/>
    </source>
</evidence>
<organism evidence="24 25">
    <name type="scientific">Ephemerocybe angulata</name>
    <dbReference type="NCBI Taxonomy" id="980116"/>
    <lineage>
        <taxon>Eukaryota</taxon>
        <taxon>Fungi</taxon>
        <taxon>Dikarya</taxon>
        <taxon>Basidiomycota</taxon>
        <taxon>Agaricomycotina</taxon>
        <taxon>Agaricomycetes</taxon>
        <taxon>Agaricomycetidae</taxon>
        <taxon>Agaricales</taxon>
        <taxon>Agaricineae</taxon>
        <taxon>Psathyrellaceae</taxon>
        <taxon>Ephemerocybe</taxon>
    </lineage>
</organism>
<dbReference type="PROSITE" id="PS51677">
    <property type="entry name" value="NODB"/>
    <property type="match status" value="1"/>
</dbReference>
<dbReference type="Pfam" id="PF01522">
    <property type="entry name" value="Polysacc_deac_1"/>
    <property type="match status" value="1"/>
</dbReference>
<feature type="region of interest" description="Disordered" evidence="22">
    <location>
        <begin position="49"/>
        <end position="122"/>
    </location>
</feature>
<dbReference type="GO" id="GO:0071555">
    <property type="term" value="P:cell wall organization"/>
    <property type="evidence" value="ECO:0007669"/>
    <property type="project" value="UniProtKB-KW"/>
</dbReference>
<protein>
    <recommendedName>
        <fullName evidence="20">chitin deacetylase</fullName>
        <ecNumber evidence="20">3.5.1.41</ecNumber>
    </recommendedName>
</protein>
<dbReference type="InterPro" id="IPR050248">
    <property type="entry name" value="Polysacc_deacetylase_ArnD"/>
</dbReference>
<dbReference type="EC" id="3.5.1.41" evidence="20"/>
<keyword evidence="19" id="KW-0624">Polysaccharide degradation</keyword>
<evidence type="ECO:0000256" key="19">
    <source>
        <dbReference type="ARBA" id="ARBA00023326"/>
    </source>
</evidence>
<keyword evidence="11" id="KW-0378">Hydrolase</keyword>
<evidence type="ECO:0000256" key="22">
    <source>
        <dbReference type="SAM" id="MobiDB-lite"/>
    </source>
</evidence>